<keyword evidence="5 9" id="KW-0227">DNA damage</keyword>
<protein>
    <recommendedName>
        <fullName evidence="3 9">DNA repair protein RecN</fullName>
    </recommendedName>
    <alternativeName>
        <fullName evidence="8 9">Recombination protein N</fullName>
    </alternativeName>
</protein>
<evidence type="ECO:0000256" key="2">
    <source>
        <dbReference type="ARBA" id="ARBA00009441"/>
    </source>
</evidence>
<comment type="function">
    <text evidence="1 9">May be involved in recombinational repair of damaged DNA.</text>
</comment>
<dbReference type="Proteomes" id="UP000618733">
    <property type="component" value="Unassembled WGS sequence"/>
</dbReference>
<dbReference type="PANTHER" id="PTHR11059">
    <property type="entry name" value="DNA REPAIR PROTEIN RECN"/>
    <property type="match status" value="1"/>
</dbReference>
<dbReference type="NCBIfam" id="TIGR00634">
    <property type="entry name" value="recN"/>
    <property type="match status" value="1"/>
</dbReference>
<dbReference type="InterPro" id="IPR003395">
    <property type="entry name" value="RecF/RecN/SMC_N"/>
</dbReference>
<evidence type="ECO:0000256" key="8">
    <source>
        <dbReference type="ARBA" id="ARBA00033408"/>
    </source>
</evidence>
<dbReference type="InterPro" id="IPR027417">
    <property type="entry name" value="P-loop_NTPase"/>
</dbReference>
<name>A0A934QFB9_9MICO</name>
<dbReference type="GO" id="GO:0005524">
    <property type="term" value="F:ATP binding"/>
    <property type="evidence" value="ECO:0007669"/>
    <property type="project" value="UniProtKB-KW"/>
</dbReference>
<keyword evidence="6" id="KW-0067">ATP-binding</keyword>
<dbReference type="Gene3D" id="3.40.50.300">
    <property type="entry name" value="P-loop containing nucleotide triphosphate hydrolases"/>
    <property type="match status" value="2"/>
</dbReference>
<evidence type="ECO:0000313" key="13">
    <source>
        <dbReference type="Proteomes" id="UP000618733"/>
    </source>
</evidence>
<dbReference type="CDD" id="cd03241">
    <property type="entry name" value="ABC_RecN"/>
    <property type="match status" value="1"/>
</dbReference>
<evidence type="ECO:0000256" key="4">
    <source>
        <dbReference type="ARBA" id="ARBA00022741"/>
    </source>
</evidence>
<evidence type="ECO:0000313" key="12">
    <source>
        <dbReference type="EMBL" id="MBK0422799.1"/>
    </source>
</evidence>
<sequence length="563" mass="59506">MIEELRIRDLGVIVDSTLPLGPGFTAITGETGAGKTMVVSALGLLMGERSDAGAVRSGAAQARVNGIIRTDDAEVRELVEEIGGEIEDEELILNRTVSSEGRSRASVGGASAPVGSLGRLADHLFAVHGQSEQLRLRSQAAQRETLDRFGGGELAEVLGKYRSAHRERQRLSAEVEALTAAKEERAAEAARLRQELEEIAEVDPQSGEEVELSRRIDVLSNVEALRSASSLAHEALVSDSDDPMARDATSLVDSAAREVERVADHDQRLAAVLETLQGASLQLSDAARELAAYAADLDEEGPGELARANARLADLTALFRLYGADSDEVIASAERSAIRLAELDGDDDRIEGLAEQLAAETAREQELAARVTALRTAAAERLSELVTIELRQLALPDANFVARVSPLDQLGSAGGDEVQLLLAPHPGAQPRPIAKSASGGELSRVMLALEVVVAGVDPVPTFVFDEVDAGVGGAAAIEIGRRLGRLARTSQVIVVTHLAQVAAFANNHLQIVKDSAGGFTESSCRRLDGDDRLAEMARLLSGLSDSESALEHAAELLALRDAA</sequence>
<keyword evidence="13" id="KW-1185">Reference proteome</keyword>
<dbReference type="PANTHER" id="PTHR11059:SF0">
    <property type="entry name" value="DNA REPAIR PROTEIN RECN"/>
    <property type="match status" value="1"/>
</dbReference>
<comment type="similarity">
    <text evidence="2 9">Belongs to the RecN family.</text>
</comment>
<dbReference type="Pfam" id="PF02463">
    <property type="entry name" value="SMC_N"/>
    <property type="match status" value="1"/>
</dbReference>
<keyword evidence="7 9" id="KW-0234">DNA repair</keyword>
<keyword evidence="4" id="KW-0547">Nucleotide-binding</keyword>
<keyword evidence="10" id="KW-0175">Coiled coil</keyword>
<evidence type="ECO:0000256" key="3">
    <source>
        <dbReference type="ARBA" id="ARBA00021315"/>
    </source>
</evidence>
<comment type="caution">
    <text evidence="12">The sequence shown here is derived from an EMBL/GenBank/DDBJ whole genome shotgun (WGS) entry which is preliminary data.</text>
</comment>
<dbReference type="GO" id="GO:0006281">
    <property type="term" value="P:DNA repair"/>
    <property type="evidence" value="ECO:0007669"/>
    <property type="project" value="UniProtKB-KW"/>
</dbReference>
<reference evidence="12" key="1">
    <citation type="submission" date="2020-12" db="EMBL/GenBank/DDBJ databases">
        <title>Leucobacter sp. CAS2, isolated from Chromium sludge.</title>
        <authorList>
            <person name="Xu Z."/>
        </authorList>
    </citation>
    <scope>NUCLEOTIDE SEQUENCE</scope>
    <source>
        <strain evidence="12">CSA2</strain>
    </source>
</reference>
<feature type="domain" description="RecF/RecN/SMC N-terminal" evidence="11">
    <location>
        <begin position="3"/>
        <end position="513"/>
    </location>
</feature>
<gene>
    <name evidence="12" type="primary">recN</name>
    <name evidence="12" type="ORF">JD292_12020</name>
</gene>
<feature type="coiled-coil region" evidence="10">
    <location>
        <begin position="161"/>
        <end position="202"/>
    </location>
</feature>
<dbReference type="AlphaFoldDB" id="A0A934QFB9"/>
<dbReference type="EMBL" id="JAEHOI010000011">
    <property type="protein sequence ID" value="MBK0422799.1"/>
    <property type="molecule type" value="Genomic_DNA"/>
</dbReference>
<evidence type="ECO:0000256" key="7">
    <source>
        <dbReference type="ARBA" id="ARBA00023204"/>
    </source>
</evidence>
<evidence type="ECO:0000259" key="11">
    <source>
        <dbReference type="Pfam" id="PF02463"/>
    </source>
</evidence>
<evidence type="ECO:0000256" key="6">
    <source>
        <dbReference type="ARBA" id="ARBA00022840"/>
    </source>
</evidence>
<organism evidence="12 13">
    <name type="scientific">Leucobacter edaphi</name>
    <dbReference type="NCBI Taxonomy" id="2796472"/>
    <lineage>
        <taxon>Bacteria</taxon>
        <taxon>Bacillati</taxon>
        <taxon>Actinomycetota</taxon>
        <taxon>Actinomycetes</taxon>
        <taxon>Micrococcales</taxon>
        <taxon>Microbacteriaceae</taxon>
        <taxon>Leucobacter</taxon>
    </lineage>
</organism>
<dbReference type="SUPFAM" id="SSF52540">
    <property type="entry name" value="P-loop containing nucleoside triphosphate hydrolases"/>
    <property type="match status" value="1"/>
</dbReference>
<accession>A0A934QFB9</accession>
<evidence type="ECO:0000256" key="9">
    <source>
        <dbReference type="PIRNR" id="PIRNR003128"/>
    </source>
</evidence>
<evidence type="ECO:0000256" key="1">
    <source>
        <dbReference type="ARBA" id="ARBA00003618"/>
    </source>
</evidence>
<dbReference type="InterPro" id="IPR004604">
    <property type="entry name" value="DNA_recomb/repair_RecN"/>
</dbReference>
<evidence type="ECO:0000256" key="5">
    <source>
        <dbReference type="ARBA" id="ARBA00022763"/>
    </source>
</evidence>
<proteinExistence type="inferred from homology"/>
<evidence type="ECO:0000256" key="10">
    <source>
        <dbReference type="SAM" id="Coils"/>
    </source>
</evidence>
<dbReference type="RefSeq" id="WP_200132984.1">
    <property type="nucleotide sequence ID" value="NZ_JAEHOI010000011.1"/>
</dbReference>
<dbReference type="GO" id="GO:0006310">
    <property type="term" value="P:DNA recombination"/>
    <property type="evidence" value="ECO:0007669"/>
    <property type="project" value="InterPro"/>
</dbReference>
<dbReference type="GO" id="GO:0043590">
    <property type="term" value="C:bacterial nucleoid"/>
    <property type="evidence" value="ECO:0007669"/>
    <property type="project" value="TreeGrafter"/>
</dbReference>
<dbReference type="GO" id="GO:0009432">
    <property type="term" value="P:SOS response"/>
    <property type="evidence" value="ECO:0007669"/>
    <property type="project" value="TreeGrafter"/>
</dbReference>
<dbReference type="PIRSF" id="PIRSF003128">
    <property type="entry name" value="RecN"/>
    <property type="match status" value="1"/>
</dbReference>